<dbReference type="Proteomes" id="UP001396334">
    <property type="component" value="Unassembled WGS sequence"/>
</dbReference>
<comment type="caution">
    <text evidence="2">The sequence shown here is derived from an EMBL/GenBank/DDBJ whole genome shotgun (WGS) entry which is preliminary data.</text>
</comment>
<organism evidence="2 3">
    <name type="scientific">Hibiscus sabdariffa</name>
    <name type="common">roselle</name>
    <dbReference type="NCBI Taxonomy" id="183260"/>
    <lineage>
        <taxon>Eukaryota</taxon>
        <taxon>Viridiplantae</taxon>
        <taxon>Streptophyta</taxon>
        <taxon>Embryophyta</taxon>
        <taxon>Tracheophyta</taxon>
        <taxon>Spermatophyta</taxon>
        <taxon>Magnoliopsida</taxon>
        <taxon>eudicotyledons</taxon>
        <taxon>Gunneridae</taxon>
        <taxon>Pentapetalae</taxon>
        <taxon>rosids</taxon>
        <taxon>malvids</taxon>
        <taxon>Malvales</taxon>
        <taxon>Malvaceae</taxon>
        <taxon>Malvoideae</taxon>
        <taxon>Hibiscus</taxon>
    </lineage>
</organism>
<dbReference type="EMBL" id="JBBPBN010000018">
    <property type="protein sequence ID" value="KAK9018892.1"/>
    <property type="molecule type" value="Genomic_DNA"/>
</dbReference>
<evidence type="ECO:0000256" key="1">
    <source>
        <dbReference type="SAM" id="MobiDB-lite"/>
    </source>
</evidence>
<gene>
    <name evidence="2" type="ORF">V6N11_033937</name>
</gene>
<evidence type="ECO:0000313" key="3">
    <source>
        <dbReference type="Proteomes" id="UP001396334"/>
    </source>
</evidence>
<evidence type="ECO:0000313" key="2">
    <source>
        <dbReference type="EMBL" id="KAK9018892.1"/>
    </source>
</evidence>
<sequence>MSKTQLHGPGKRKARVYGYEMTNGYVEYENHGMANGYMEYSNNRMARSQPHLRDKHSRHGNGFFNNQPHGPTKTMGVEYVEVKNCEYFSNSSKYHGEDCGYCASNNHKAKGLISNHSSNNSCRDFDNDNDDDMGWNSKTL</sequence>
<feature type="region of interest" description="Disordered" evidence="1">
    <location>
        <begin position="49"/>
        <end position="70"/>
    </location>
</feature>
<name>A0ABR2S1V1_9ROSI</name>
<proteinExistence type="predicted"/>
<protein>
    <submittedName>
        <fullName evidence="2">Uncharacterized protein</fullName>
    </submittedName>
</protein>
<accession>A0ABR2S1V1</accession>
<reference evidence="2 3" key="1">
    <citation type="journal article" date="2024" name="G3 (Bethesda)">
        <title>Genome assembly of Hibiscus sabdariffa L. provides insights into metabolisms of medicinal natural products.</title>
        <authorList>
            <person name="Kim T."/>
        </authorList>
    </citation>
    <scope>NUCLEOTIDE SEQUENCE [LARGE SCALE GENOMIC DNA]</scope>
    <source>
        <strain evidence="2">TK-2024</strain>
        <tissue evidence="2">Old leaves</tissue>
    </source>
</reference>
<keyword evidence="3" id="KW-1185">Reference proteome</keyword>